<keyword evidence="9 15" id="KW-0460">Magnesium</keyword>
<dbReference type="InterPro" id="IPR035889">
    <property type="entry name" value="Light-harvesting_complex"/>
</dbReference>
<evidence type="ECO:0000256" key="16">
    <source>
        <dbReference type="SAM" id="Phobius"/>
    </source>
</evidence>
<evidence type="ECO:0000256" key="1">
    <source>
        <dbReference type="ARBA" id="ARBA00002455"/>
    </source>
</evidence>
<feature type="transmembrane region" description="Helical" evidence="16">
    <location>
        <begin position="20"/>
        <end position="45"/>
    </location>
</feature>
<proteinExistence type="inferred from homology"/>
<dbReference type="InterPro" id="IPR023623">
    <property type="entry name" value="Antenna_beta_CS"/>
</dbReference>
<evidence type="ECO:0000256" key="12">
    <source>
        <dbReference type="ARBA" id="ARBA00022991"/>
    </source>
</evidence>
<evidence type="ECO:0000256" key="6">
    <source>
        <dbReference type="ARBA" id="ARBA00022549"/>
    </source>
</evidence>
<dbReference type="PRINTS" id="PR00674">
    <property type="entry name" value="LIGHTHARVSTB"/>
</dbReference>
<keyword evidence="5" id="KW-0148">Chlorophyll</keyword>
<protein>
    <submittedName>
        <fullName evidence="18">Light-harvesting complex 1 beta chain</fullName>
    </submittedName>
</protein>
<comment type="subcellular location">
    <subcellularLocation>
        <location evidence="2">Cell inner membrane</location>
        <topology evidence="2">Single-pass type II membrane protein</topology>
    </subcellularLocation>
</comment>
<evidence type="ECO:0000256" key="14">
    <source>
        <dbReference type="ARBA" id="ARBA00023243"/>
    </source>
</evidence>
<dbReference type="NCBIfam" id="NF040862">
    <property type="entry name" value="pufB_517_ASD"/>
    <property type="match status" value="1"/>
</dbReference>
<dbReference type="PIRSF" id="PIRSF002900">
    <property type="entry name" value="Antenna_beta"/>
    <property type="match status" value="1"/>
</dbReference>
<keyword evidence="11 16" id="KW-1133">Transmembrane helix</keyword>
<evidence type="ECO:0000256" key="13">
    <source>
        <dbReference type="ARBA" id="ARBA00023136"/>
    </source>
</evidence>
<dbReference type="GO" id="GO:0030077">
    <property type="term" value="C:plasma membrane light-harvesting complex"/>
    <property type="evidence" value="ECO:0007669"/>
    <property type="project" value="InterPro"/>
</dbReference>
<evidence type="ECO:0000256" key="7">
    <source>
        <dbReference type="ARBA" id="ARBA00022692"/>
    </source>
</evidence>
<evidence type="ECO:0000256" key="2">
    <source>
        <dbReference type="ARBA" id="ARBA00004249"/>
    </source>
</evidence>
<comment type="function">
    <text evidence="1">Antenna complexes are light-harvesting systems, which transfer the excitation energy to the reaction centers.</text>
</comment>
<keyword evidence="10" id="KW-0076">Bacteriochlorophyll</keyword>
<evidence type="ECO:0000256" key="9">
    <source>
        <dbReference type="ARBA" id="ARBA00022842"/>
    </source>
</evidence>
<feature type="binding site" description="axial binding residue" evidence="15">
    <location>
        <position position="39"/>
    </location>
    <ligand>
        <name>a bacteriochlorophyll</name>
        <dbReference type="ChEBI" id="CHEBI:38201"/>
    </ligand>
    <ligandPart>
        <name>Mg</name>
        <dbReference type="ChEBI" id="CHEBI:25107"/>
    </ligandPart>
</feature>
<evidence type="ECO:0000256" key="8">
    <source>
        <dbReference type="ARBA" id="ARBA00022723"/>
    </source>
</evidence>
<keyword evidence="14" id="KW-0437">Light-harvesting polypeptide</keyword>
<feature type="binding site" description="axial binding residue" evidence="15">
    <location>
        <position position="21"/>
    </location>
    <ligand>
        <name>a bacteriochlorophyll</name>
        <dbReference type="ChEBI" id="CHEBI:38201"/>
    </ligand>
    <ligandPart>
        <name>Mg</name>
        <dbReference type="ChEBI" id="CHEBI:25107"/>
    </ligandPart>
</feature>
<keyword evidence="7 16" id="KW-0812">Transmembrane</keyword>
<dbReference type="InterPro" id="IPR002362">
    <property type="entry name" value="LHB-1/5"/>
</dbReference>
<dbReference type="STRING" id="1396821.SAMN05444515_101412"/>
<reference evidence="19" key="1">
    <citation type="submission" date="2016-10" db="EMBL/GenBank/DDBJ databases">
        <authorList>
            <person name="Varghese N."/>
            <person name="Submissions S."/>
        </authorList>
    </citation>
    <scope>NUCLEOTIDE SEQUENCE [LARGE SCALE GENOMIC DNA]</scope>
    <source>
        <strain evidence="19">DSM 241</strain>
    </source>
</reference>
<evidence type="ECO:0000256" key="11">
    <source>
        <dbReference type="ARBA" id="ARBA00022989"/>
    </source>
</evidence>
<dbReference type="Proteomes" id="UP000199256">
    <property type="component" value="Unassembled WGS sequence"/>
</dbReference>
<organism evidence="18 19">
    <name type="scientific">Ectothiorhodospira marina</name>
    <dbReference type="NCBI Taxonomy" id="1396821"/>
    <lineage>
        <taxon>Bacteria</taxon>
        <taxon>Pseudomonadati</taxon>
        <taxon>Pseudomonadota</taxon>
        <taxon>Gammaproteobacteria</taxon>
        <taxon>Chromatiales</taxon>
        <taxon>Ectothiorhodospiraceae</taxon>
        <taxon>Ectothiorhodospira</taxon>
    </lineage>
</organism>
<dbReference type="GO" id="GO:0046872">
    <property type="term" value="F:metal ion binding"/>
    <property type="evidence" value="ECO:0007669"/>
    <property type="project" value="UniProtKB-KW"/>
</dbReference>
<dbReference type="RefSeq" id="WP_025281025.1">
    <property type="nucleotide sequence ID" value="NZ_FOAA01000001.1"/>
</dbReference>
<keyword evidence="8 15" id="KW-0479">Metal-binding</keyword>
<accession>A0A1H7G2P5</accession>
<dbReference type="SUPFAM" id="SSF56918">
    <property type="entry name" value="Light-harvesting complex subunits"/>
    <property type="match status" value="1"/>
</dbReference>
<dbReference type="EMBL" id="FOAA01000001">
    <property type="protein sequence ID" value="SEK32381.1"/>
    <property type="molecule type" value="Genomic_DNA"/>
</dbReference>
<sequence>MVDETKGSLSGLNEEEAMEFHGVFMTSMMGFLAVAAVAHVLAWMWRPWGVAW</sequence>
<evidence type="ECO:0000256" key="10">
    <source>
        <dbReference type="ARBA" id="ARBA00022956"/>
    </source>
</evidence>
<evidence type="ECO:0000256" key="4">
    <source>
        <dbReference type="ARBA" id="ARBA00022475"/>
    </source>
</evidence>
<evidence type="ECO:0000256" key="15">
    <source>
        <dbReference type="PIRSR" id="PIRSR002900-1"/>
    </source>
</evidence>
<dbReference type="PROSITE" id="PS00969">
    <property type="entry name" value="ANTENNA_COMP_BETA"/>
    <property type="match status" value="1"/>
</dbReference>
<dbReference type="Pfam" id="PF00556">
    <property type="entry name" value="LHC"/>
    <property type="match status" value="1"/>
</dbReference>
<evidence type="ECO:0000313" key="18">
    <source>
        <dbReference type="EMBL" id="SEK32381.1"/>
    </source>
</evidence>
<name>A0A1H7G2P5_9GAMM</name>
<dbReference type="AlphaFoldDB" id="A0A1H7G2P5"/>
<keyword evidence="4" id="KW-1003">Cell membrane</keyword>
<keyword evidence="19" id="KW-1185">Reference proteome</keyword>
<dbReference type="Gene3D" id="1.20.5.250">
    <property type="match status" value="1"/>
</dbReference>
<keyword evidence="13 16" id="KW-0472">Membrane</keyword>
<evidence type="ECO:0000313" key="19">
    <source>
        <dbReference type="Proteomes" id="UP000199256"/>
    </source>
</evidence>
<evidence type="ECO:0000256" key="5">
    <source>
        <dbReference type="ARBA" id="ARBA00022494"/>
    </source>
</evidence>
<evidence type="ECO:0000256" key="3">
    <source>
        <dbReference type="ARBA" id="ARBA00011052"/>
    </source>
</evidence>
<dbReference type="OrthoDB" id="5739887at2"/>
<dbReference type="GO" id="GO:0042314">
    <property type="term" value="F:bacteriochlorophyll binding"/>
    <property type="evidence" value="ECO:0007669"/>
    <property type="project" value="UniProtKB-KW"/>
</dbReference>
<dbReference type="InterPro" id="IPR000066">
    <property type="entry name" value="Antenna_a/b"/>
</dbReference>
<keyword evidence="12" id="KW-0157">Chromophore</keyword>
<dbReference type="InterPro" id="IPR023624">
    <property type="entry name" value="Antenna_beta_dom_sf"/>
</dbReference>
<keyword evidence="6" id="KW-0042">Antenna complex</keyword>
<dbReference type="GO" id="GO:0005886">
    <property type="term" value="C:plasma membrane"/>
    <property type="evidence" value="ECO:0007669"/>
    <property type="project" value="UniProtKB-SubCell"/>
</dbReference>
<comment type="similarity">
    <text evidence="3">Belongs to the antenna complex beta subunit family.</text>
</comment>
<gene>
    <name evidence="18" type="ORF">SAMN05444515_101412</name>
</gene>
<feature type="domain" description="Antenna complex alpha/beta subunit" evidence="17">
    <location>
        <begin position="15"/>
        <end position="48"/>
    </location>
</feature>
<evidence type="ECO:0000259" key="17">
    <source>
        <dbReference type="Pfam" id="PF00556"/>
    </source>
</evidence>
<dbReference type="GO" id="GO:0019684">
    <property type="term" value="P:photosynthesis, light reaction"/>
    <property type="evidence" value="ECO:0007669"/>
    <property type="project" value="InterPro"/>
</dbReference>